<feature type="region of interest" description="Disordered" evidence="5">
    <location>
        <begin position="172"/>
        <end position="198"/>
    </location>
</feature>
<keyword evidence="1" id="KW-0479">Metal-binding</keyword>
<feature type="compositionally biased region" description="Basic residues" evidence="5">
    <location>
        <begin position="360"/>
        <end position="370"/>
    </location>
</feature>
<dbReference type="PROSITE" id="PS50966">
    <property type="entry name" value="ZF_SWIM"/>
    <property type="match status" value="1"/>
</dbReference>
<feature type="compositionally biased region" description="Low complexity" evidence="5">
    <location>
        <begin position="403"/>
        <end position="421"/>
    </location>
</feature>
<evidence type="ECO:0000256" key="5">
    <source>
        <dbReference type="SAM" id="MobiDB-lite"/>
    </source>
</evidence>
<dbReference type="PANTHER" id="PTHR31973:SF187">
    <property type="entry name" value="MUTATOR TRANSPOSASE MUDRA PROTEIN"/>
    <property type="match status" value="1"/>
</dbReference>
<evidence type="ECO:0000259" key="6">
    <source>
        <dbReference type="PROSITE" id="PS50966"/>
    </source>
</evidence>
<feature type="region of interest" description="Disordered" evidence="5">
    <location>
        <begin position="344"/>
        <end position="389"/>
    </location>
</feature>
<evidence type="ECO:0000256" key="1">
    <source>
        <dbReference type="ARBA" id="ARBA00022723"/>
    </source>
</evidence>
<feature type="domain" description="SWIM-type" evidence="6">
    <location>
        <begin position="224"/>
        <end position="256"/>
    </location>
</feature>
<dbReference type="Pfam" id="PF04434">
    <property type="entry name" value="SWIM"/>
    <property type="match status" value="1"/>
</dbReference>
<dbReference type="Proteomes" id="UP000007752">
    <property type="component" value="Chromosome 6"/>
</dbReference>
<evidence type="ECO:0000256" key="4">
    <source>
        <dbReference type="PROSITE-ProRule" id="PRU00325"/>
    </source>
</evidence>
<reference evidence="7" key="1">
    <citation type="journal article" date="2005" name="PLoS Biol.">
        <title>The genomes of Oryza sativa: a history of duplications.</title>
        <authorList>
            <person name="Yu J."/>
            <person name="Wang J."/>
            <person name="Lin W."/>
            <person name="Li S."/>
            <person name="Li H."/>
            <person name="Zhou J."/>
            <person name="Ni P."/>
            <person name="Dong W."/>
            <person name="Hu S."/>
            <person name="Zeng C."/>
            <person name="Zhang J."/>
            <person name="Zhang Y."/>
            <person name="Li R."/>
            <person name="Xu Z."/>
            <person name="Li S."/>
            <person name="Li X."/>
            <person name="Zheng H."/>
            <person name="Cong L."/>
            <person name="Lin L."/>
            <person name="Yin J."/>
            <person name="Geng J."/>
            <person name="Li G."/>
            <person name="Shi J."/>
            <person name="Liu J."/>
            <person name="Lv H."/>
            <person name="Li J."/>
            <person name="Wang J."/>
            <person name="Deng Y."/>
            <person name="Ran L."/>
            <person name="Shi X."/>
            <person name="Wang X."/>
            <person name="Wu Q."/>
            <person name="Li C."/>
            <person name="Ren X."/>
            <person name="Wang J."/>
            <person name="Wang X."/>
            <person name="Li D."/>
            <person name="Liu D."/>
            <person name="Zhang X."/>
            <person name="Ji Z."/>
            <person name="Zhao W."/>
            <person name="Sun Y."/>
            <person name="Zhang Z."/>
            <person name="Bao J."/>
            <person name="Han Y."/>
            <person name="Dong L."/>
            <person name="Ji J."/>
            <person name="Chen P."/>
            <person name="Wu S."/>
            <person name="Liu J."/>
            <person name="Xiao Y."/>
            <person name="Bu D."/>
            <person name="Tan J."/>
            <person name="Yang L."/>
            <person name="Ye C."/>
            <person name="Zhang J."/>
            <person name="Xu J."/>
            <person name="Zhou Y."/>
            <person name="Yu Y."/>
            <person name="Zhang B."/>
            <person name="Zhuang S."/>
            <person name="Wei H."/>
            <person name="Liu B."/>
            <person name="Lei M."/>
            <person name="Yu H."/>
            <person name="Li Y."/>
            <person name="Xu H."/>
            <person name="Wei S."/>
            <person name="He X."/>
            <person name="Fang L."/>
            <person name="Zhang Z."/>
            <person name="Zhang Y."/>
            <person name="Huang X."/>
            <person name="Su Z."/>
            <person name="Tong W."/>
            <person name="Li J."/>
            <person name="Tong Z."/>
            <person name="Li S."/>
            <person name="Ye J."/>
            <person name="Wang L."/>
            <person name="Fang L."/>
            <person name="Lei T."/>
            <person name="Chen C."/>
            <person name="Chen H."/>
            <person name="Xu Z."/>
            <person name="Li H."/>
            <person name="Huang H."/>
            <person name="Zhang F."/>
            <person name="Xu H."/>
            <person name="Li N."/>
            <person name="Zhao C."/>
            <person name="Li S."/>
            <person name="Dong L."/>
            <person name="Huang Y."/>
            <person name="Li L."/>
            <person name="Xi Y."/>
            <person name="Qi Q."/>
            <person name="Li W."/>
            <person name="Zhang B."/>
            <person name="Hu W."/>
            <person name="Zhang Y."/>
            <person name="Tian X."/>
            <person name="Jiao Y."/>
            <person name="Liang X."/>
            <person name="Jin J."/>
            <person name="Gao L."/>
            <person name="Zheng W."/>
            <person name="Hao B."/>
            <person name="Liu S."/>
            <person name="Wang W."/>
            <person name="Yuan L."/>
            <person name="Cao M."/>
            <person name="McDermott J."/>
            <person name="Samudrala R."/>
            <person name="Wang J."/>
            <person name="Wong G.K."/>
            <person name="Yang H."/>
        </authorList>
    </citation>
    <scope>NUCLEOTIDE SEQUENCE [LARGE SCALE GENOMIC DNA]</scope>
</reference>
<evidence type="ECO:0000313" key="7">
    <source>
        <dbReference type="EMBL" id="EEE65504.1"/>
    </source>
</evidence>
<sequence>MASLSQEVVESALASAPPTPKWLPKGMDPNSACKVVVRVVAYVEYMDNGSQDYHVSTSHKWVVDKDTVCLIDLMKDLDDEIIRGSAQELTVTFWDKRVGRDVEIYSDAMLLEAFNQYWDGRKLSLQVTVPTKKSSKSRDKATDQLVPNPDPWGEFDEVEYIGVSDERENYNELVSDDEANDPDYTPEDDDADEENDDPKVYETICCPERGEVSGANRDLTTWRHTADLTKQECSCKQWQLTSLPCRHAISFIGSLREVELEDYVSPYYSVAMFRAAYATIVPPMPDKSLWEKVDAGFKIWPPILKRSAGRPRTRRFIGVEEGGSRKKRRKCERWNGFGHLSKTCNKHVYDPDAPPPAPPKPKRIRKKKTKPEHVPTGGNSTMPPTAAANDQAPTAVIDQAPAAAGDEAPAAAGDQAPAQVAMQVDGSPGPVTRSRSVASLAHASPLKANKRKAIVTRIARKL</sequence>
<dbReference type="SMART" id="SM00575">
    <property type="entry name" value="ZnF_PMZ"/>
    <property type="match status" value="1"/>
</dbReference>
<dbReference type="GO" id="GO:0008270">
    <property type="term" value="F:zinc ion binding"/>
    <property type="evidence" value="ECO:0007669"/>
    <property type="project" value="UniProtKB-KW"/>
</dbReference>
<dbReference type="AlphaFoldDB" id="B9FSP3"/>
<feature type="compositionally biased region" description="Acidic residues" evidence="5">
    <location>
        <begin position="174"/>
        <end position="196"/>
    </location>
</feature>
<name>B9FSP3_ORYSJ</name>
<proteinExistence type="predicted"/>
<organism evidence="7">
    <name type="scientific">Oryza sativa subsp. japonica</name>
    <name type="common">Rice</name>
    <dbReference type="NCBI Taxonomy" id="39947"/>
    <lineage>
        <taxon>Eukaryota</taxon>
        <taxon>Viridiplantae</taxon>
        <taxon>Streptophyta</taxon>
        <taxon>Embryophyta</taxon>
        <taxon>Tracheophyta</taxon>
        <taxon>Spermatophyta</taxon>
        <taxon>Magnoliopsida</taxon>
        <taxon>Liliopsida</taxon>
        <taxon>Poales</taxon>
        <taxon>Poaceae</taxon>
        <taxon>BOP clade</taxon>
        <taxon>Oryzoideae</taxon>
        <taxon>Oryzeae</taxon>
        <taxon>Oryzinae</taxon>
        <taxon>Oryza</taxon>
        <taxon>Oryza sativa</taxon>
    </lineage>
</organism>
<keyword evidence="3" id="KW-0862">Zinc</keyword>
<dbReference type="InterPro" id="IPR006564">
    <property type="entry name" value="Znf_PMZ"/>
</dbReference>
<feature type="region of interest" description="Disordered" evidence="5">
    <location>
        <begin position="403"/>
        <end position="435"/>
    </location>
</feature>
<reference evidence="7" key="2">
    <citation type="submission" date="2008-12" db="EMBL/GenBank/DDBJ databases">
        <title>Improved gene annotation of the rice (Oryza sativa) genomes.</title>
        <authorList>
            <person name="Wang J."/>
            <person name="Li R."/>
            <person name="Fan W."/>
            <person name="Huang Q."/>
            <person name="Zhang J."/>
            <person name="Zhou Y."/>
            <person name="Hu Y."/>
            <person name="Zi S."/>
            <person name="Li J."/>
            <person name="Ni P."/>
            <person name="Zheng H."/>
            <person name="Zhang Y."/>
            <person name="Zhao M."/>
            <person name="Hao Q."/>
            <person name="McDermott J."/>
            <person name="Samudrala R."/>
            <person name="Kristiansen K."/>
            <person name="Wong G.K.-S."/>
        </authorList>
    </citation>
    <scope>NUCLEOTIDE SEQUENCE</scope>
</reference>
<protein>
    <recommendedName>
        <fullName evidence="6">SWIM-type domain-containing protein</fullName>
    </recommendedName>
</protein>
<dbReference type="InterPro" id="IPR007527">
    <property type="entry name" value="Znf_SWIM"/>
</dbReference>
<accession>B9FSP3</accession>
<evidence type="ECO:0000256" key="3">
    <source>
        <dbReference type="ARBA" id="ARBA00022833"/>
    </source>
</evidence>
<gene>
    <name evidence="7" type="ORF">OsJ_20937</name>
</gene>
<keyword evidence="2 4" id="KW-0863">Zinc-finger</keyword>
<dbReference type="EMBL" id="CM000143">
    <property type="protein sequence ID" value="EEE65504.1"/>
    <property type="molecule type" value="Genomic_DNA"/>
</dbReference>
<dbReference type="PANTHER" id="PTHR31973">
    <property type="entry name" value="POLYPROTEIN, PUTATIVE-RELATED"/>
    <property type="match status" value="1"/>
</dbReference>
<evidence type="ECO:0000256" key="2">
    <source>
        <dbReference type="ARBA" id="ARBA00022771"/>
    </source>
</evidence>